<dbReference type="EMBL" id="CP000301">
    <property type="protein sequence ID" value="ABD88377.1"/>
    <property type="molecule type" value="Genomic_DNA"/>
</dbReference>
<dbReference type="RefSeq" id="WP_011473273.1">
    <property type="nucleotide sequence ID" value="NC_007925.1"/>
</dbReference>
<gene>
    <name evidence="3" type="ordered locus">RPC_2829</name>
</gene>
<dbReference type="SUPFAM" id="SSF47413">
    <property type="entry name" value="lambda repressor-like DNA-binding domains"/>
    <property type="match status" value="1"/>
</dbReference>
<dbReference type="HOGENOM" id="CLU_140230_5_1_5"/>
<feature type="domain" description="HTH cro/C1-type" evidence="2">
    <location>
        <begin position="11"/>
        <end position="65"/>
    </location>
</feature>
<dbReference type="PROSITE" id="PS50943">
    <property type="entry name" value="HTH_CROC1"/>
    <property type="match status" value="1"/>
</dbReference>
<dbReference type="NCBIfam" id="TIGR02607">
    <property type="entry name" value="antidote_HigA"/>
    <property type="match status" value="1"/>
</dbReference>
<protein>
    <submittedName>
        <fullName evidence="3">Plasmid maintenance system antidote protein, XRE family</fullName>
    </submittedName>
</protein>
<dbReference type="Gene3D" id="1.10.260.40">
    <property type="entry name" value="lambda repressor-like DNA-binding domains"/>
    <property type="match status" value="1"/>
</dbReference>
<dbReference type="InterPro" id="IPR013430">
    <property type="entry name" value="Toxin_antidote_HigA"/>
</dbReference>
<keyword evidence="1" id="KW-0238">DNA-binding</keyword>
<evidence type="ECO:0000313" key="3">
    <source>
        <dbReference type="EMBL" id="ABD88377.1"/>
    </source>
</evidence>
<dbReference type="InterPro" id="IPR001387">
    <property type="entry name" value="Cro/C1-type_HTH"/>
</dbReference>
<dbReference type="AlphaFoldDB" id="Q213Q9"/>
<dbReference type="InterPro" id="IPR010982">
    <property type="entry name" value="Lambda_DNA-bd_dom_sf"/>
</dbReference>
<dbReference type="eggNOG" id="COG3093">
    <property type="taxonomic scope" value="Bacteria"/>
</dbReference>
<organism evidence="3">
    <name type="scientific">Rhodopseudomonas palustris (strain BisB18)</name>
    <dbReference type="NCBI Taxonomy" id="316056"/>
    <lineage>
        <taxon>Bacteria</taxon>
        <taxon>Pseudomonadati</taxon>
        <taxon>Pseudomonadota</taxon>
        <taxon>Alphaproteobacteria</taxon>
        <taxon>Hyphomicrobiales</taxon>
        <taxon>Nitrobacteraceae</taxon>
        <taxon>Rhodopseudomonas</taxon>
    </lineage>
</organism>
<sequence>MAPASHPGRLLKRELGARKLSANRLALDLGVPSGRITDILNGRRSITADTAVRLGRYFGNAPQFWLDLQSQYDIAVVERDKGADINKRVRPAEVAESLARQATTPRGNAA</sequence>
<evidence type="ECO:0000256" key="1">
    <source>
        <dbReference type="ARBA" id="ARBA00023125"/>
    </source>
</evidence>
<dbReference type="CDD" id="cd00093">
    <property type="entry name" value="HTH_XRE"/>
    <property type="match status" value="1"/>
</dbReference>
<dbReference type="STRING" id="316056.RPC_2829"/>
<accession>Q213Q9</accession>
<proteinExistence type="predicted"/>
<dbReference type="Pfam" id="PF01381">
    <property type="entry name" value="HTH_3"/>
    <property type="match status" value="1"/>
</dbReference>
<dbReference type="GO" id="GO:0003677">
    <property type="term" value="F:DNA binding"/>
    <property type="evidence" value="ECO:0007669"/>
    <property type="project" value="UniProtKB-KW"/>
</dbReference>
<dbReference type="SMART" id="SM00530">
    <property type="entry name" value="HTH_XRE"/>
    <property type="match status" value="1"/>
</dbReference>
<reference evidence="3" key="1">
    <citation type="submission" date="2006-03" db="EMBL/GenBank/DDBJ databases">
        <title>Complete sequence of Rhodopseudomonas palustris BisB18.</title>
        <authorList>
            <consortium name="US DOE Joint Genome Institute"/>
            <person name="Copeland A."/>
            <person name="Lucas S."/>
            <person name="Lapidus A."/>
            <person name="Barry K."/>
            <person name="Detter J.C."/>
            <person name="Glavina del Rio T."/>
            <person name="Hammon N."/>
            <person name="Israni S."/>
            <person name="Dalin E."/>
            <person name="Tice H."/>
            <person name="Pitluck S."/>
            <person name="Chain P."/>
            <person name="Malfatti S."/>
            <person name="Shin M."/>
            <person name="Vergez L."/>
            <person name="Schmutz J."/>
            <person name="Larimer F."/>
            <person name="Land M."/>
            <person name="Hauser L."/>
            <person name="Pelletier D.A."/>
            <person name="Kyrpides N."/>
            <person name="Anderson I."/>
            <person name="Oda Y."/>
            <person name="Harwood C.S."/>
            <person name="Richardson P."/>
        </authorList>
    </citation>
    <scope>NUCLEOTIDE SEQUENCE [LARGE SCALE GENOMIC DNA]</scope>
    <source>
        <strain evidence="3">BisB18</strain>
    </source>
</reference>
<evidence type="ECO:0000259" key="2">
    <source>
        <dbReference type="PROSITE" id="PS50943"/>
    </source>
</evidence>
<dbReference type="KEGG" id="rpc:RPC_2829"/>
<name>Q213Q9_RHOPB</name>
<dbReference type="OrthoDB" id="3174593at2"/>
<dbReference type="PANTHER" id="PTHR36924:SF1">
    <property type="entry name" value="ANTITOXIN HIGA-1"/>
    <property type="match status" value="1"/>
</dbReference>
<dbReference type="PANTHER" id="PTHR36924">
    <property type="entry name" value="ANTITOXIN HIGA-1"/>
    <property type="match status" value="1"/>
</dbReference>